<comment type="caution">
    <text evidence="10">The sequence shown here is derived from an EMBL/GenBank/DDBJ whole genome shotgun (WGS) entry which is preliminary data.</text>
</comment>
<dbReference type="Proteomes" id="UP000663891">
    <property type="component" value="Unassembled WGS sequence"/>
</dbReference>
<dbReference type="Gene3D" id="2.60.120.620">
    <property type="entry name" value="q2cbj1_9rhob like domain"/>
    <property type="match status" value="1"/>
</dbReference>
<accession>A0A814F0F8</accession>
<dbReference type="InterPro" id="IPR045054">
    <property type="entry name" value="P4HA-like"/>
</dbReference>
<evidence type="ECO:0000256" key="1">
    <source>
        <dbReference type="ARBA" id="ARBA00001961"/>
    </source>
</evidence>
<feature type="region of interest" description="Disordered" evidence="7">
    <location>
        <begin position="454"/>
        <end position="481"/>
    </location>
</feature>
<evidence type="ECO:0000256" key="3">
    <source>
        <dbReference type="ARBA" id="ARBA00022896"/>
    </source>
</evidence>
<feature type="compositionally biased region" description="Basic and acidic residues" evidence="7">
    <location>
        <begin position="525"/>
        <end position="534"/>
    </location>
</feature>
<feature type="transmembrane region" description="Helical" evidence="8">
    <location>
        <begin position="301"/>
        <end position="323"/>
    </location>
</feature>
<feature type="region of interest" description="Disordered" evidence="7">
    <location>
        <begin position="522"/>
        <end position="554"/>
    </location>
</feature>
<feature type="transmembrane region" description="Helical" evidence="8">
    <location>
        <begin position="242"/>
        <end position="262"/>
    </location>
</feature>
<gene>
    <name evidence="10" type="ORF">VCS650_LOCUS13420</name>
</gene>
<keyword evidence="8" id="KW-0812">Transmembrane</keyword>
<evidence type="ECO:0000256" key="6">
    <source>
        <dbReference type="ARBA" id="ARBA00023004"/>
    </source>
</evidence>
<sequence length="2120" mass="239603">MDSLCEQIDKLTINYLEEFGQLISCKQILEDTIRQGYFNISHARVIMGVNNLSYLQYSEKDPMIASTKISISSSPFQIEKQTDKEHCNDTLKWFGLLTPNMSEPKRIQVIRPHQNINEFIYQTDTNPQSPSYNQILLNQQDYHQLGWKRLNRVQSLPLKDNWPIVAGNAIATFSSGFLGGLITHRMARNLSLNITASSRPATGACFLVVTVAHLSAYYYTVLQPMFSGDPRLCTTCLEIRSFALGTFLPITMGATTAVLLNLSSCLLNKTLHLPQFNIRAYPEWRQFFRQHAFKGMAHRHFFAYPLINGFLASMVFLGQHYYWKNYLQQQLETLSEQSSSLSSNKEPKKRVRPFGVVQDFFAKLFSNKMPEKKTVTVQTGTSTLTLLLVAIAGGIVAVSLQPLILLAYSHVGLQLTPTSYSQSPNTIPFEQVSTSLPLTTTVEPGITTMEQEMTTPTTTASSPPPSTTTTATTTITTTTTSTTTTTTARSIVIKNDPTVDEDPIYLKDESLTIKVPETTTAKPIVTEKPKESKSTNKKKVDKSEKTSQSVKLEKVPQSPEIIDVTGRNKEIPDEVKNFKSTRINIIKTKKLWIPIPKSNGGHRRVPPVSIRAGKEHDSSIKHWLFEEFLSHDECSNLIKVHKEHVKKMKEIDPIICFDSIQTLRKHLTDLQPNTTVHVTPNDFTKGTTCVNATFSSTLKQWGLKWSYSTAFYLGESPFSTLLSKRIEEGTELQSTHGGKFQITSTDKGVGYKAHRDCTLDGLKQDRYATFLAYLNTVMEGGETEFQDLEIKIKPKEGRVIVWNNMNENGECEEKSIHSANIVGDEEGKFVLQRWYYYENFYSLGKRPPEPDIPERKPGQAQVSCDEYDMGSCRAYGYSDDLNLRNLFSKAAKTSQDQNILTQLEQSLPKFLDLDIPSSENVDKVFSKFKEAVRLLPANIQRETPLDANTARDIFPGIQPIYRYIKESVWKSILKLIDLPRELLQIPAQNLADTNLNNLLSYSDDDTVSKVLEYNSNRQDFSDEQKTILVQNYINRIKSKLNPSNFQQLITEKLGASFLRYLPIDFLAKDPIFNDNSVIRNIATWLHFLDPIRRDAISNKVYRALTDTTGKIVQSNGPQRLTNDDTSSLNMIVRTMPSLSTRQIINAVGDKIVPLLDQSSIRDDQSCTTALALLNRTIESKRTSNRYFRPTIQLVQHWQECYSGCDLSDLFTNREDLKELLKSHPSPESCDNLVSEVKKEYGLERDISANKLREVSDAFGSIYRADEINNLSDELMAELGRDEKTLEKLGSQDLTPNEARSIINKIPRSTQNLWGKNMLGKLGNLIPGLDDIILKQILTRGRGDLPSLFNSTSPSFIRKLVPSKIRLLIDQYATEPNLAKYRQLLASDHAKKYIKSETLMKIFQLAPDVLRLIRFTPAQASAAIVNRLGSERNFDGNLSSLGTINNFLNGLTKTDIEKVKSEESLQAVQQAFGGSKNKNIDNEMQSNTRYAFGNLLRRGLQTSEATQKPDDYIKGLFREDNLVDDLNPQLFTTMTNAELDAINHLNKDQADRFWNAVGSIREPVCCSFVNENRFRLADYALKYYSSATGDIDNFKLSQLGPFLTSSLRASDIRRITTDALINKINFFKSNCFQPAKSEAQAVGARLNDAIGEVDDNIKALYLDLIGELAAYLPMNIAASKKILSSRTNYLSKSIDKLQNRDEKCKIQDTDEFLSKSIHGIKQTLANAFIDRRLSLDNSRQRRQINQRRNNLTCEDLRQMGSSISALSSEQISSISDIVLFQCIGAFGAVNDHNSNTIKQIAQKYIQALQSQGRHINSLSQSELYELNSVLTGFNPSELLQLRNEYFRDGNFLSFIGNLDNLTTAQLKSLAKLALSFEQRLTPTLLGNAGKILCVIDEQLLRRIPQEEVKSYLAILANIECPNEPNLNYSSTMFDIVKNIYQKDIVRPHIFGSLGTIAAGIKSTDLSSLSPELFNFFPQQALSRLPKDVFQSSTIDQLQNLNIEQIKTIPNNLLNSLNGKQMTIINQILFPFKTSEELIKISHKPNNDYELFTDVINNNDGQSFGMRRRLMDDNNQFNDEIRLSRRQSSQCEPCGVRRLKCCFPDLCQRRPNKISKCLQAKG</sequence>
<name>A0A814F0F8_9BILA</name>
<feature type="transmembrane region" description="Helical" evidence="8">
    <location>
        <begin position="203"/>
        <end position="222"/>
    </location>
</feature>
<reference evidence="10" key="1">
    <citation type="submission" date="2021-02" db="EMBL/GenBank/DDBJ databases">
        <authorList>
            <person name="Nowell W R."/>
        </authorList>
    </citation>
    <scope>NUCLEOTIDE SEQUENCE</scope>
</reference>
<proteinExistence type="predicted"/>
<dbReference type="PANTHER" id="PTHR10869">
    <property type="entry name" value="PROLYL 4-HYDROXYLASE ALPHA SUBUNIT"/>
    <property type="match status" value="1"/>
</dbReference>
<dbReference type="GO" id="GO:0004656">
    <property type="term" value="F:procollagen-proline 4-dioxygenase activity"/>
    <property type="evidence" value="ECO:0007669"/>
    <property type="project" value="TreeGrafter"/>
</dbReference>
<evidence type="ECO:0000256" key="7">
    <source>
        <dbReference type="SAM" id="MobiDB-lite"/>
    </source>
</evidence>
<evidence type="ECO:0000313" key="11">
    <source>
        <dbReference type="Proteomes" id="UP000663891"/>
    </source>
</evidence>
<comment type="cofactor">
    <cofactor evidence="1">
        <name>L-ascorbate</name>
        <dbReference type="ChEBI" id="CHEBI:38290"/>
    </cofactor>
</comment>
<organism evidence="10 11">
    <name type="scientific">Adineta steineri</name>
    <dbReference type="NCBI Taxonomy" id="433720"/>
    <lineage>
        <taxon>Eukaryota</taxon>
        <taxon>Metazoa</taxon>
        <taxon>Spiralia</taxon>
        <taxon>Gnathifera</taxon>
        <taxon>Rotifera</taxon>
        <taxon>Eurotatoria</taxon>
        <taxon>Bdelloidea</taxon>
        <taxon>Adinetida</taxon>
        <taxon>Adinetidae</taxon>
        <taxon>Adineta</taxon>
    </lineage>
</organism>
<dbReference type="GO" id="GO:0005783">
    <property type="term" value="C:endoplasmic reticulum"/>
    <property type="evidence" value="ECO:0007669"/>
    <property type="project" value="TreeGrafter"/>
</dbReference>
<keyword evidence="4" id="KW-0223">Dioxygenase</keyword>
<evidence type="ECO:0000313" key="10">
    <source>
        <dbReference type="EMBL" id="CAF0976381.1"/>
    </source>
</evidence>
<evidence type="ECO:0000256" key="4">
    <source>
        <dbReference type="ARBA" id="ARBA00022964"/>
    </source>
</evidence>
<dbReference type="PANTHER" id="PTHR10869:SF180">
    <property type="entry name" value="FE2OG DIOXYGENASE DOMAIN-CONTAINING PROTEIN"/>
    <property type="match status" value="1"/>
</dbReference>
<feature type="domain" description="Prolyl 4-hydroxylase alpha subunit" evidence="9">
    <location>
        <begin position="652"/>
        <end position="836"/>
    </location>
</feature>
<keyword evidence="2" id="KW-0479">Metal-binding</keyword>
<keyword evidence="8" id="KW-1133">Transmembrane helix</keyword>
<evidence type="ECO:0000256" key="8">
    <source>
        <dbReference type="SAM" id="Phobius"/>
    </source>
</evidence>
<feature type="transmembrane region" description="Helical" evidence="8">
    <location>
        <begin position="162"/>
        <end position="182"/>
    </location>
</feature>
<dbReference type="EMBL" id="CAJNON010000108">
    <property type="protein sequence ID" value="CAF0976381.1"/>
    <property type="molecule type" value="Genomic_DNA"/>
</dbReference>
<dbReference type="OrthoDB" id="9447519at2759"/>
<dbReference type="InterPro" id="IPR006620">
    <property type="entry name" value="Pro_4_hyd_alph"/>
</dbReference>
<keyword evidence="5" id="KW-0560">Oxidoreductase</keyword>
<evidence type="ECO:0000256" key="5">
    <source>
        <dbReference type="ARBA" id="ARBA00023002"/>
    </source>
</evidence>
<dbReference type="GO" id="GO:0005506">
    <property type="term" value="F:iron ion binding"/>
    <property type="evidence" value="ECO:0007669"/>
    <property type="project" value="InterPro"/>
</dbReference>
<keyword evidence="6" id="KW-0408">Iron</keyword>
<dbReference type="InterPro" id="IPR044862">
    <property type="entry name" value="Pro_4_hyd_alph_FE2OG_OXY"/>
</dbReference>
<dbReference type="SMART" id="SM00702">
    <property type="entry name" value="P4Hc"/>
    <property type="match status" value="1"/>
</dbReference>
<keyword evidence="3" id="KW-0847">Vitamin C</keyword>
<dbReference type="Pfam" id="PF13640">
    <property type="entry name" value="2OG-FeII_Oxy_3"/>
    <property type="match status" value="1"/>
</dbReference>
<evidence type="ECO:0000259" key="9">
    <source>
        <dbReference type="SMART" id="SM00702"/>
    </source>
</evidence>
<keyword evidence="8" id="KW-0472">Membrane</keyword>
<dbReference type="GO" id="GO:0031418">
    <property type="term" value="F:L-ascorbic acid binding"/>
    <property type="evidence" value="ECO:0007669"/>
    <property type="project" value="UniProtKB-KW"/>
</dbReference>
<protein>
    <recommendedName>
        <fullName evidence="9">Prolyl 4-hydroxylase alpha subunit domain-containing protein</fullName>
    </recommendedName>
</protein>
<evidence type="ECO:0000256" key="2">
    <source>
        <dbReference type="ARBA" id="ARBA00022723"/>
    </source>
</evidence>